<protein>
    <submittedName>
        <fullName evidence="1">Lycopene cyclase family protein</fullName>
    </submittedName>
</protein>
<dbReference type="InterPro" id="IPR036188">
    <property type="entry name" value="FAD/NAD-bd_sf"/>
</dbReference>
<sequence length="378" mass="39933">MSDGGVPDLAVVGLGPAGRALAHRAAAAGLDVVAVDPAPARRWAPTYATWVDEVPPWLGDRVLAARVPGPTVWTRQPRTVDREYAVFDNTALRARLDLAGVRVVTGRARQVTGRTVALGAGAVVRARTVVDARGLPVGSALAEQTAFGLIVPRDVAAPALGGAAALFMDWRRDNGAGPHQAPSFLYAVPVDDGRVLLEETCLVGRPALSLPALRERLLARLSARGVQVPGDAVVERVRFPIEAPRRRHGPLAFGARGGLAHPGTGYSVAASLSAADAVVDALCDGRDPRDALWPRSARVVRTLRGIGLRALLALPPARVDGFFDDFFALPAPLQRAYLSDRSDPAGVAAAMWTLFRHAPMPVRRTLIGAALHPGRGHR</sequence>
<accession>A0ABP8NTC2</accession>
<keyword evidence="2" id="KW-1185">Reference proteome</keyword>
<reference evidence="2" key="1">
    <citation type="journal article" date="2019" name="Int. J. Syst. Evol. Microbiol.">
        <title>The Global Catalogue of Microorganisms (GCM) 10K type strain sequencing project: providing services to taxonomists for standard genome sequencing and annotation.</title>
        <authorList>
            <consortium name="The Broad Institute Genomics Platform"/>
            <consortium name="The Broad Institute Genome Sequencing Center for Infectious Disease"/>
            <person name="Wu L."/>
            <person name="Ma J."/>
        </authorList>
    </citation>
    <scope>NUCLEOTIDE SEQUENCE [LARGE SCALE GENOMIC DNA]</scope>
    <source>
        <strain evidence="2">JCM 32206</strain>
    </source>
</reference>
<dbReference type="Pfam" id="PF05834">
    <property type="entry name" value="Lycopene_cycl"/>
    <property type="match status" value="1"/>
</dbReference>
<dbReference type="PANTHER" id="PTHR39757:SF5">
    <property type="entry name" value="OS02G0190600 PROTEIN"/>
    <property type="match status" value="1"/>
</dbReference>
<evidence type="ECO:0000313" key="2">
    <source>
        <dbReference type="Proteomes" id="UP001501183"/>
    </source>
</evidence>
<gene>
    <name evidence="1" type="ORF">GCM10023094_06080</name>
</gene>
<dbReference type="SUPFAM" id="SSF51905">
    <property type="entry name" value="FAD/NAD(P)-binding domain"/>
    <property type="match status" value="1"/>
</dbReference>
<dbReference type="EMBL" id="BAABFB010000017">
    <property type="protein sequence ID" value="GAA4473043.1"/>
    <property type="molecule type" value="Genomic_DNA"/>
</dbReference>
<dbReference type="Proteomes" id="UP001501183">
    <property type="component" value="Unassembled WGS sequence"/>
</dbReference>
<name>A0ABP8NTC2_9NOCA</name>
<proteinExistence type="predicted"/>
<dbReference type="PANTHER" id="PTHR39757">
    <property type="match status" value="1"/>
</dbReference>
<organism evidence="1 2">
    <name type="scientific">Rhodococcus olei</name>
    <dbReference type="NCBI Taxonomy" id="2161675"/>
    <lineage>
        <taxon>Bacteria</taxon>
        <taxon>Bacillati</taxon>
        <taxon>Actinomycetota</taxon>
        <taxon>Actinomycetes</taxon>
        <taxon>Mycobacteriales</taxon>
        <taxon>Nocardiaceae</taxon>
        <taxon>Rhodococcus</taxon>
    </lineage>
</organism>
<comment type="caution">
    <text evidence="1">The sequence shown here is derived from an EMBL/GenBank/DDBJ whole genome shotgun (WGS) entry which is preliminary data.</text>
</comment>
<dbReference type="RefSeq" id="WP_345342007.1">
    <property type="nucleotide sequence ID" value="NZ_BAABFB010000017.1"/>
</dbReference>
<dbReference type="Gene3D" id="3.50.50.60">
    <property type="entry name" value="FAD/NAD(P)-binding domain"/>
    <property type="match status" value="1"/>
</dbReference>
<evidence type="ECO:0000313" key="1">
    <source>
        <dbReference type="EMBL" id="GAA4473043.1"/>
    </source>
</evidence>